<organism evidence="1">
    <name type="scientific">Ornithodoros turicata</name>
    <dbReference type="NCBI Taxonomy" id="34597"/>
    <lineage>
        <taxon>Eukaryota</taxon>
        <taxon>Metazoa</taxon>
        <taxon>Ecdysozoa</taxon>
        <taxon>Arthropoda</taxon>
        <taxon>Chelicerata</taxon>
        <taxon>Arachnida</taxon>
        <taxon>Acari</taxon>
        <taxon>Parasitiformes</taxon>
        <taxon>Ixodida</taxon>
        <taxon>Ixodoidea</taxon>
        <taxon>Argasidae</taxon>
        <taxon>Ornithodorinae</taxon>
        <taxon>Ornithodoros</taxon>
    </lineage>
</organism>
<dbReference type="PANTHER" id="PTHR34153:SF2">
    <property type="entry name" value="SI:CH211-262H13.3-RELATED"/>
    <property type="match status" value="1"/>
</dbReference>
<accession>A0A2R5L443</accession>
<proteinExistence type="predicted"/>
<name>A0A2R5L443_9ACAR</name>
<dbReference type="PANTHER" id="PTHR34153">
    <property type="entry name" value="SI:CH211-262H13.3-RELATED-RELATED"/>
    <property type="match status" value="1"/>
</dbReference>
<dbReference type="EMBL" id="GGLE01000142">
    <property type="protein sequence ID" value="MBY04268.1"/>
    <property type="molecule type" value="Transcribed_RNA"/>
</dbReference>
<sequence length="133" mass="15337">MPQSDFQRQVLRILHIMRLAQQEQGDLLHEVSRQRVHSDPIVAEAPLVPTPFASCEALVDFNDSLNEHMETRLVEELAQLGGSEVRQSTRKILEYLLTDYVAAEFSWLGQKGKRKFGQLKLPQLIIRHSSFRK</sequence>
<reference evidence="1" key="1">
    <citation type="submission" date="2018-03" db="EMBL/GenBank/DDBJ databases">
        <title>The relapsing fever spirochete Borrelia turicatae persists in the highly oxidative environment of its soft-bodied tick vector.</title>
        <authorList>
            <person name="Bourret T.J."/>
            <person name="Boyle W.K."/>
            <person name="Valenzuela J.G."/>
            <person name="Oliveira F."/>
            <person name="Lopez J.E."/>
        </authorList>
    </citation>
    <scope>NUCLEOTIDE SEQUENCE</scope>
    <source>
        <strain evidence="1">Kansas strain/isolate</strain>
        <tissue evidence="1">Salivary glands</tissue>
    </source>
</reference>
<dbReference type="AlphaFoldDB" id="A0A2R5L443"/>
<evidence type="ECO:0000313" key="1">
    <source>
        <dbReference type="EMBL" id="MBY04268.1"/>
    </source>
</evidence>
<protein>
    <submittedName>
        <fullName evidence="1">Putative secreted protein</fullName>
    </submittedName>
</protein>